<gene>
    <name evidence="1" type="ORF">RV045_03865</name>
</gene>
<accession>A0ACC6P001</accession>
<reference evidence="1" key="1">
    <citation type="submission" date="2023-10" db="EMBL/GenBank/DDBJ databases">
        <title>Amphibacter perezi, gen. nov., sp. nov. a novel taxa of the family Comamonadaceae, class Betaproteobacteria isolated from the skin microbiota of Pelophylax perezi from different populations.</title>
        <authorList>
            <person name="Costa S."/>
            <person name="Proenca D.N."/>
            <person name="Lopes I."/>
            <person name="Morais P.V."/>
        </authorList>
    </citation>
    <scope>NUCLEOTIDE SEQUENCE</scope>
    <source>
        <strain evidence="1">SL12-8</strain>
    </source>
</reference>
<sequence>MCIGIPMQVRELAPGRALCVGRGQERWISSLLVGDLAPGDWVLMFLDSAREVISPGRAAEVNAVLDLVEASMAPAGQDPHACADDGAGFMLPSRMSAHELARLTGA</sequence>
<name>A0ACC6P001_9BURK</name>
<keyword evidence="2" id="KW-1185">Reference proteome</keyword>
<evidence type="ECO:0000313" key="2">
    <source>
        <dbReference type="Proteomes" id="UP001364695"/>
    </source>
</evidence>
<evidence type="ECO:0000313" key="1">
    <source>
        <dbReference type="EMBL" id="MEJ7137568.1"/>
    </source>
</evidence>
<organism evidence="1 2">
    <name type="scientific">Amphibiibacter pelophylacis</name>
    <dbReference type="NCBI Taxonomy" id="1799477"/>
    <lineage>
        <taxon>Bacteria</taxon>
        <taxon>Pseudomonadati</taxon>
        <taxon>Pseudomonadota</taxon>
        <taxon>Betaproteobacteria</taxon>
        <taxon>Burkholderiales</taxon>
        <taxon>Sphaerotilaceae</taxon>
        <taxon>Amphibiibacter</taxon>
    </lineage>
</organism>
<comment type="caution">
    <text evidence="1">The sequence shown here is derived from an EMBL/GenBank/DDBJ whole genome shotgun (WGS) entry which is preliminary data.</text>
</comment>
<proteinExistence type="predicted"/>
<dbReference type="EMBL" id="JAWDIE010000004">
    <property type="protein sequence ID" value="MEJ7137568.1"/>
    <property type="molecule type" value="Genomic_DNA"/>
</dbReference>
<protein>
    <submittedName>
        <fullName evidence="1">HypC/HybG/HupF family hydrogenase formation chaperone</fullName>
    </submittedName>
</protein>
<dbReference type="Proteomes" id="UP001364695">
    <property type="component" value="Unassembled WGS sequence"/>
</dbReference>